<dbReference type="Gene3D" id="3.90.226.10">
    <property type="entry name" value="2-enoyl-CoA Hydratase, Chain A, domain 1"/>
    <property type="match status" value="1"/>
</dbReference>
<proteinExistence type="inferred from homology"/>
<dbReference type="Proteomes" id="UP000253941">
    <property type="component" value="Unassembled WGS sequence"/>
</dbReference>
<evidence type="ECO:0000313" key="3">
    <source>
        <dbReference type="Proteomes" id="UP000253941"/>
    </source>
</evidence>
<dbReference type="InterPro" id="IPR029045">
    <property type="entry name" value="ClpP/crotonase-like_dom_sf"/>
</dbReference>
<dbReference type="Gene3D" id="1.10.12.10">
    <property type="entry name" value="Lyase 2-enoyl-coa Hydratase, Chain A, domain 2"/>
    <property type="match status" value="1"/>
</dbReference>
<dbReference type="CDD" id="cd06558">
    <property type="entry name" value="crotonase-like"/>
    <property type="match status" value="1"/>
</dbReference>
<organism evidence="2 3">
    <name type="scientific">Ferruginivarius sediminum</name>
    <dbReference type="NCBI Taxonomy" id="2661937"/>
    <lineage>
        <taxon>Bacteria</taxon>
        <taxon>Pseudomonadati</taxon>
        <taxon>Pseudomonadota</taxon>
        <taxon>Alphaproteobacteria</taxon>
        <taxon>Rhodospirillales</taxon>
        <taxon>Rhodospirillaceae</taxon>
        <taxon>Ferruginivarius</taxon>
    </lineage>
</organism>
<evidence type="ECO:0000313" key="2">
    <source>
        <dbReference type="EMBL" id="RDD62337.1"/>
    </source>
</evidence>
<dbReference type="PANTHER" id="PTHR43459:SF1">
    <property type="entry name" value="EG:BACN32G11.4 PROTEIN"/>
    <property type="match status" value="1"/>
</dbReference>
<accession>A0A369TDV1</accession>
<dbReference type="Pfam" id="PF00378">
    <property type="entry name" value="ECH_1"/>
    <property type="match status" value="1"/>
</dbReference>
<protein>
    <submittedName>
        <fullName evidence="2">Enoyl-CoA hydratase/isomerase family protein</fullName>
    </submittedName>
</protein>
<keyword evidence="2" id="KW-0413">Isomerase</keyword>
<dbReference type="EMBL" id="QPMH01000006">
    <property type="protein sequence ID" value="RDD62337.1"/>
    <property type="molecule type" value="Genomic_DNA"/>
</dbReference>
<reference evidence="2 3" key="1">
    <citation type="submission" date="2018-07" db="EMBL/GenBank/DDBJ databases">
        <title>Venubactetium sediminum gen. nov., sp. nov., isolated from a marine solar saltern.</title>
        <authorList>
            <person name="Wang S."/>
        </authorList>
    </citation>
    <scope>NUCLEOTIDE SEQUENCE [LARGE SCALE GENOMIC DNA]</scope>
    <source>
        <strain evidence="2 3">WD2A32</strain>
    </source>
</reference>
<dbReference type="PANTHER" id="PTHR43459">
    <property type="entry name" value="ENOYL-COA HYDRATASE"/>
    <property type="match status" value="1"/>
</dbReference>
<gene>
    <name evidence="2" type="ORF">DRB17_08925</name>
</gene>
<comment type="caution">
    <text evidence="2">The sequence shown here is derived from an EMBL/GenBank/DDBJ whole genome shotgun (WGS) entry which is preliminary data.</text>
</comment>
<evidence type="ECO:0000256" key="1">
    <source>
        <dbReference type="ARBA" id="ARBA00005254"/>
    </source>
</evidence>
<dbReference type="InterPro" id="IPR001753">
    <property type="entry name" value="Enoyl-CoA_hydra/iso"/>
</dbReference>
<comment type="similarity">
    <text evidence="1">Belongs to the enoyl-CoA hydratase/isomerase family.</text>
</comment>
<keyword evidence="3" id="KW-1185">Reference proteome</keyword>
<dbReference type="GO" id="GO:0016853">
    <property type="term" value="F:isomerase activity"/>
    <property type="evidence" value="ECO:0007669"/>
    <property type="project" value="UniProtKB-KW"/>
</dbReference>
<sequence>MSLVLKDEPLEGVCRLTLNRPAKRNALTTELRESVAEAVGEAAADGGVRVILLTGAGGHFCAGGDLASLEGMGAADGRRRIQSGHRLQRLIMDCAKPVVAAVEGYAMGAGAGLAMAADTVVMDADTTIGFPFLKVGLGPDFATSYILPRRVGLQLARQALLRARNFKGEEAVRLGFGDELADTGHVQEKALEICEQYREAAPLALELTKRQLASAPQSLDAALEMEATMQALCFESAEFAEGVAAFKEKRKPRFR</sequence>
<dbReference type="SUPFAM" id="SSF52096">
    <property type="entry name" value="ClpP/crotonase"/>
    <property type="match status" value="1"/>
</dbReference>
<dbReference type="AlphaFoldDB" id="A0A369TDV1"/>
<dbReference type="InterPro" id="IPR014748">
    <property type="entry name" value="Enoyl-CoA_hydra_C"/>
</dbReference>
<name>A0A369TDV1_9PROT</name>
<dbReference type="RefSeq" id="WP_114581849.1">
    <property type="nucleotide sequence ID" value="NZ_QPMH01000006.1"/>
</dbReference>